<dbReference type="GO" id="GO:0020037">
    <property type="term" value="F:heme binding"/>
    <property type="evidence" value="ECO:0007669"/>
    <property type="project" value="UniProtKB-UniRule"/>
</dbReference>
<accession>A0A2K4DST1</accession>
<feature type="binding site" description="axial binding residue" evidence="8">
    <location>
        <position position="76"/>
    </location>
    <ligand>
        <name>heme</name>
        <dbReference type="ChEBI" id="CHEBI:30413"/>
    </ligand>
    <ligandPart>
        <name>Fe</name>
        <dbReference type="ChEBI" id="CHEBI:18248"/>
    </ligandPart>
</feature>
<dbReference type="PROSITE" id="PS51725">
    <property type="entry name" value="ABM"/>
    <property type="match status" value="1"/>
</dbReference>
<keyword evidence="13" id="KW-1185">Reference proteome</keyword>
<feature type="domain" description="ABM" evidence="9">
    <location>
        <begin position="2"/>
        <end position="94"/>
    </location>
</feature>
<dbReference type="EMBL" id="PYZI01000024">
    <property type="protein sequence ID" value="PTF11078.1"/>
    <property type="molecule type" value="Genomic_DNA"/>
</dbReference>
<feature type="binding site" evidence="8">
    <location>
        <position position="6"/>
    </location>
    <ligand>
        <name>Fe cation</name>
        <dbReference type="ChEBI" id="CHEBI:24875"/>
    </ligand>
</feature>
<evidence type="ECO:0000256" key="3">
    <source>
        <dbReference type="ARBA" id="ARBA00022617"/>
    </source>
</evidence>
<dbReference type="GeneID" id="48887374"/>
<evidence type="ECO:0000313" key="15">
    <source>
        <dbReference type="Proteomes" id="UP000243350"/>
    </source>
</evidence>
<dbReference type="RefSeq" id="WP_103165901.1">
    <property type="nucleotide sequence ID" value="NZ_CP130489.1"/>
</dbReference>
<keyword evidence="2 8" id="KW-0963">Cytoplasm</keyword>
<evidence type="ECO:0000256" key="7">
    <source>
        <dbReference type="ARBA" id="ARBA00023033"/>
    </source>
</evidence>
<keyword evidence="5 8" id="KW-0560">Oxidoreductase</keyword>
<dbReference type="GO" id="GO:0042167">
    <property type="term" value="P:heme catabolic process"/>
    <property type="evidence" value="ECO:0007669"/>
    <property type="project" value="UniProtKB-UniRule"/>
</dbReference>
<dbReference type="GO" id="GO:0004392">
    <property type="term" value="F:heme oxygenase (decyclizing) activity"/>
    <property type="evidence" value="ECO:0007669"/>
    <property type="project" value="UniProtKB-UniRule"/>
</dbReference>
<evidence type="ECO:0000313" key="11">
    <source>
        <dbReference type="EMBL" id="PTF11078.1"/>
    </source>
</evidence>
<evidence type="ECO:0000256" key="4">
    <source>
        <dbReference type="ARBA" id="ARBA00022723"/>
    </source>
</evidence>
<dbReference type="PANTHER" id="PTHR34474:SF4">
    <property type="entry name" value="HEME OXYGENASE (STAPHYLOBILIN-PRODUCING) 1"/>
    <property type="match status" value="1"/>
</dbReference>
<comment type="similarity">
    <text evidence="8">Belongs to the antibiotic biosynthesis monooxygenase family. Heme-degrading monooxygenase IsdG subfamily.</text>
</comment>
<dbReference type="NCBIfam" id="NF009840">
    <property type="entry name" value="PRK13315.1"/>
    <property type="match status" value="1"/>
</dbReference>
<evidence type="ECO:0000313" key="12">
    <source>
        <dbReference type="EMBL" id="PTF16455.1"/>
    </source>
</evidence>
<dbReference type="OrthoDB" id="384737at2"/>
<dbReference type="HAMAP" id="MF_01272">
    <property type="entry name" value="Heme_degrading_monooxygenase"/>
    <property type="match status" value="1"/>
</dbReference>
<dbReference type="Gene3D" id="3.30.70.100">
    <property type="match status" value="1"/>
</dbReference>
<dbReference type="EMBL" id="PYZH01000008">
    <property type="protein sequence ID" value="PTF16455.1"/>
    <property type="molecule type" value="Genomic_DNA"/>
</dbReference>
<feature type="site" description="Transition state stabilizer" evidence="8">
    <location>
        <position position="66"/>
    </location>
</feature>
<evidence type="ECO:0000313" key="10">
    <source>
        <dbReference type="EMBL" id="PTE74745.1"/>
    </source>
</evidence>
<evidence type="ECO:0000313" key="14">
    <source>
        <dbReference type="Proteomes" id="UP000242547"/>
    </source>
</evidence>
<keyword evidence="3 8" id="KW-0349">Heme</keyword>
<evidence type="ECO:0000259" key="9">
    <source>
        <dbReference type="PROSITE" id="PS51725"/>
    </source>
</evidence>
<dbReference type="GO" id="GO:0005737">
    <property type="term" value="C:cytoplasm"/>
    <property type="evidence" value="ECO:0007669"/>
    <property type="project" value="UniProtKB-SubCell"/>
</dbReference>
<dbReference type="Proteomes" id="UP000243350">
    <property type="component" value="Unassembled WGS sequence"/>
</dbReference>
<dbReference type="Proteomes" id="UP000242547">
    <property type="component" value="Unassembled WGS sequence"/>
</dbReference>
<evidence type="ECO:0000313" key="13">
    <source>
        <dbReference type="Proteomes" id="UP000242088"/>
    </source>
</evidence>
<reference evidence="10" key="3">
    <citation type="submission" date="2018-03" db="EMBL/GenBank/DDBJ databases">
        <authorList>
            <person name="Keele B.F."/>
        </authorList>
    </citation>
    <scope>NUCLEOTIDE SEQUENCE</scope>
    <source>
        <strain evidence="12">SNUC 4143</strain>
        <strain evidence="10">SNUC 761</strain>
    </source>
</reference>
<dbReference type="InterPro" id="IPR050404">
    <property type="entry name" value="Heme-degrading_MO"/>
</dbReference>
<evidence type="ECO:0000256" key="8">
    <source>
        <dbReference type="HAMAP-Rule" id="MF_01272"/>
    </source>
</evidence>
<dbReference type="EMBL" id="PYZL01000001">
    <property type="protein sequence ID" value="PTE74745.1"/>
    <property type="molecule type" value="Genomic_DNA"/>
</dbReference>
<evidence type="ECO:0000256" key="2">
    <source>
        <dbReference type="ARBA" id="ARBA00022490"/>
    </source>
</evidence>
<comment type="catalytic activity">
    <reaction evidence="8">
        <text>heme b + 5 AH2 + 4 O2 + 2 H(+) = beta-staphylobilin + Fe(2+) + formaldehyde + 5 A + 4 H2O</text>
        <dbReference type="Rhea" id="RHEA:37363"/>
        <dbReference type="ChEBI" id="CHEBI:13193"/>
        <dbReference type="ChEBI" id="CHEBI:15377"/>
        <dbReference type="ChEBI" id="CHEBI:15378"/>
        <dbReference type="ChEBI" id="CHEBI:15379"/>
        <dbReference type="ChEBI" id="CHEBI:16842"/>
        <dbReference type="ChEBI" id="CHEBI:17499"/>
        <dbReference type="ChEBI" id="CHEBI:29033"/>
        <dbReference type="ChEBI" id="CHEBI:60344"/>
        <dbReference type="ChEBI" id="CHEBI:74362"/>
        <dbReference type="EC" id="1.14.99.48"/>
    </reaction>
</comment>
<comment type="caution">
    <text evidence="8">Lacks conserved residue(s) required for the propagation of feature annotation.</text>
</comment>
<comment type="subunit">
    <text evidence="8">Homodimer.</text>
</comment>
<dbReference type="InterPro" id="IPR023953">
    <property type="entry name" value="IsdG"/>
</dbReference>
<gene>
    <name evidence="10" type="ORF">BUY44_00385</name>
    <name evidence="11" type="ORF">BUY47_11720</name>
    <name evidence="12" type="ORF">BUY48_02480</name>
</gene>
<dbReference type="Proteomes" id="UP000242088">
    <property type="component" value="Unassembled WGS sequence"/>
</dbReference>
<keyword evidence="4 8" id="KW-0479">Metal-binding</keyword>
<evidence type="ECO:0000256" key="5">
    <source>
        <dbReference type="ARBA" id="ARBA00023002"/>
    </source>
</evidence>
<comment type="similarity">
    <text evidence="1">Belongs to the TRAP family.</text>
</comment>
<sequence>MFVVTNRITVKKGFAEKMAPRFTKGGKIESLKGFHKIEVWQVANNDESEDMYVNSWWETEEDFKAWTQSDAFKEAHKNRGSSDSKESPVIKSEIVKANVLSTLG</sequence>
<evidence type="ECO:0000256" key="1">
    <source>
        <dbReference type="ARBA" id="ARBA00009267"/>
    </source>
</evidence>
<name>A0A2K4DST1_9STAP</name>
<dbReference type="InterPro" id="IPR011008">
    <property type="entry name" value="Dimeric_a/b-barrel"/>
</dbReference>
<keyword evidence="6 8" id="KW-0408">Iron</keyword>
<comment type="subcellular location">
    <subcellularLocation>
        <location evidence="8">Cytoplasm</location>
    </subcellularLocation>
</comment>
<dbReference type="EC" id="1.14.99.48" evidence="8"/>
<dbReference type="InterPro" id="IPR007138">
    <property type="entry name" value="ABM_dom"/>
</dbReference>
<evidence type="ECO:0000256" key="6">
    <source>
        <dbReference type="ARBA" id="ARBA00023004"/>
    </source>
</evidence>
<dbReference type="AlphaFoldDB" id="A0A2K4DST1"/>
<dbReference type="GO" id="GO:0005506">
    <property type="term" value="F:iron ion binding"/>
    <property type="evidence" value="ECO:0007669"/>
    <property type="project" value="UniProtKB-UniRule"/>
</dbReference>
<dbReference type="Pfam" id="PF03992">
    <property type="entry name" value="ABM"/>
    <property type="match status" value="1"/>
</dbReference>
<reference evidence="13 14" key="1">
    <citation type="journal article" date="2016" name="Front. Microbiol.">
        <title>Comprehensive Phylogenetic Analysis of Bovine Non-aureus Staphylococci Species Based on Whole-Genome Sequencing.</title>
        <authorList>
            <person name="Naushad S."/>
            <person name="Barkema H.W."/>
            <person name="Luby C."/>
            <person name="Condas L.A."/>
            <person name="Nobrega D.B."/>
            <person name="Carson D.A."/>
            <person name="De Buck J."/>
        </authorList>
    </citation>
    <scope>NUCLEOTIDE SEQUENCE [LARGE SCALE GENOMIC DNA]</scope>
    <source>
        <strain evidence="11 13">SNUC 1409</strain>
        <strain evidence="12 15">SNUC 4143</strain>
        <strain evidence="10 14">SNUC 761</strain>
    </source>
</reference>
<comment type="function">
    <text evidence="8">Allows bacterial pathogens to use the host heme as an iron source. Catalyzes the oxidative degradation of the heme macrocyclic porphyrin ring to the oxo-bilirubin chromophore staphylobilin (a mixture of the linear tetrapyrroles 5-oxo-delta-bilirubin and 15-oxo-beta-bilirubin) in the presence of a suitable electron donor such as ascorbate or NADPH--cytochrome P450 reductase, with subsequent release of free iron.</text>
</comment>
<comment type="caution">
    <text evidence="10">The sequence shown here is derived from an EMBL/GenBank/DDBJ whole genome shotgun (WGS) entry which is preliminary data.</text>
</comment>
<organism evidence="10 14">
    <name type="scientific">Staphylococcus devriesei</name>
    <dbReference type="NCBI Taxonomy" id="586733"/>
    <lineage>
        <taxon>Bacteria</taxon>
        <taxon>Bacillati</taxon>
        <taxon>Bacillota</taxon>
        <taxon>Bacilli</taxon>
        <taxon>Bacillales</taxon>
        <taxon>Staphylococcaceae</taxon>
        <taxon>Staphylococcus</taxon>
    </lineage>
</organism>
<dbReference type="PANTHER" id="PTHR34474">
    <property type="entry name" value="SIGNAL TRANSDUCTION PROTEIN TRAP"/>
    <property type="match status" value="1"/>
</dbReference>
<dbReference type="GO" id="GO:0033212">
    <property type="term" value="P:iron import into cell"/>
    <property type="evidence" value="ECO:0007669"/>
    <property type="project" value="InterPro"/>
</dbReference>
<protein>
    <recommendedName>
        <fullName evidence="8">Heme oxygenase (staphylobilin-producing)</fullName>
        <ecNumber evidence="8">1.14.99.48</ecNumber>
    </recommendedName>
    <alternativeName>
        <fullName evidence="8">Heme-degrading monooxygenase</fullName>
    </alternativeName>
    <alternativeName>
        <fullName evidence="8">Iron-regulated surface determinant</fullName>
    </alternativeName>
    <alternativeName>
        <fullName evidence="8">Iron-responsive surface determinant</fullName>
    </alternativeName>
</protein>
<proteinExistence type="inferred from homology"/>
<keyword evidence="7 8" id="KW-0503">Monooxygenase</keyword>
<comment type="catalytic activity">
    <reaction evidence="8">
        <text>heme b + 5 AH2 + 4 O2 + 2 H(+) = delta-staphylobilin + Fe(2+) + formaldehyde + 5 A + 4 H2O</text>
        <dbReference type="Rhea" id="RHEA:37039"/>
        <dbReference type="ChEBI" id="CHEBI:13193"/>
        <dbReference type="ChEBI" id="CHEBI:15377"/>
        <dbReference type="ChEBI" id="CHEBI:15378"/>
        <dbReference type="ChEBI" id="CHEBI:15379"/>
        <dbReference type="ChEBI" id="CHEBI:16842"/>
        <dbReference type="ChEBI" id="CHEBI:17499"/>
        <dbReference type="ChEBI" id="CHEBI:29033"/>
        <dbReference type="ChEBI" id="CHEBI:60344"/>
        <dbReference type="ChEBI" id="CHEBI:74361"/>
        <dbReference type="EC" id="1.14.99.48"/>
    </reaction>
</comment>
<reference evidence="11" key="2">
    <citation type="submission" date="2018-03" db="EMBL/GenBank/DDBJ databases">
        <authorList>
            <person name="Naushad S."/>
        </authorList>
    </citation>
    <scope>NUCLEOTIDE SEQUENCE</scope>
    <source>
        <strain evidence="11">SNUC 1409</strain>
    </source>
</reference>
<dbReference type="SUPFAM" id="SSF54909">
    <property type="entry name" value="Dimeric alpha+beta barrel"/>
    <property type="match status" value="1"/>
</dbReference>